<name>A0A0C9VIC8_SPHS4</name>
<reference evidence="2 3" key="1">
    <citation type="submission" date="2014-06" db="EMBL/GenBank/DDBJ databases">
        <title>Evolutionary Origins and Diversification of the Mycorrhizal Mutualists.</title>
        <authorList>
            <consortium name="DOE Joint Genome Institute"/>
            <consortium name="Mycorrhizal Genomics Consortium"/>
            <person name="Kohler A."/>
            <person name="Kuo A."/>
            <person name="Nagy L.G."/>
            <person name="Floudas D."/>
            <person name="Copeland A."/>
            <person name="Barry K.W."/>
            <person name="Cichocki N."/>
            <person name="Veneault-Fourrey C."/>
            <person name="LaButti K."/>
            <person name="Lindquist E.A."/>
            <person name="Lipzen A."/>
            <person name="Lundell T."/>
            <person name="Morin E."/>
            <person name="Murat C."/>
            <person name="Riley R."/>
            <person name="Ohm R."/>
            <person name="Sun H."/>
            <person name="Tunlid A."/>
            <person name="Henrissat B."/>
            <person name="Grigoriev I.V."/>
            <person name="Hibbett D.S."/>
            <person name="Martin F."/>
        </authorList>
    </citation>
    <scope>NUCLEOTIDE SEQUENCE [LARGE SCALE GENOMIC DNA]</scope>
    <source>
        <strain evidence="2 3">SS14</strain>
    </source>
</reference>
<keyword evidence="1" id="KW-0472">Membrane</keyword>
<organism evidence="2 3">
    <name type="scientific">Sphaerobolus stellatus (strain SS14)</name>
    <dbReference type="NCBI Taxonomy" id="990650"/>
    <lineage>
        <taxon>Eukaryota</taxon>
        <taxon>Fungi</taxon>
        <taxon>Dikarya</taxon>
        <taxon>Basidiomycota</taxon>
        <taxon>Agaricomycotina</taxon>
        <taxon>Agaricomycetes</taxon>
        <taxon>Phallomycetidae</taxon>
        <taxon>Geastrales</taxon>
        <taxon>Sphaerobolaceae</taxon>
        <taxon>Sphaerobolus</taxon>
    </lineage>
</organism>
<proteinExistence type="predicted"/>
<feature type="transmembrane region" description="Helical" evidence="1">
    <location>
        <begin position="75"/>
        <end position="92"/>
    </location>
</feature>
<sequence>MDLRRAQKTQLYFAKSSPPFINHKGQTIEAAQQVNVLAQAQSIVYLSVFIMKCFNVFAVKARFSFPFGRQTIGNPYNFTGIFAGACLGIFIIPRRCTSSLALLSDGQGIPREKFR</sequence>
<accession>A0A0C9VIC8</accession>
<evidence type="ECO:0000313" key="3">
    <source>
        <dbReference type="Proteomes" id="UP000054279"/>
    </source>
</evidence>
<keyword evidence="1" id="KW-1133">Transmembrane helix</keyword>
<dbReference type="Gene3D" id="1.20.1110.10">
    <property type="entry name" value="Calcium-transporting ATPase, transmembrane domain"/>
    <property type="match status" value="1"/>
</dbReference>
<feature type="transmembrane region" description="Helical" evidence="1">
    <location>
        <begin position="43"/>
        <end position="63"/>
    </location>
</feature>
<dbReference type="HOGENOM" id="CLU_2110547_0_0_1"/>
<dbReference type="AlphaFoldDB" id="A0A0C9VIC8"/>
<keyword evidence="3" id="KW-1185">Reference proteome</keyword>
<evidence type="ECO:0000256" key="1">
    <source>
        <dbReference type="SAM" id="Phobius"/>
    </source>
</evidence>
<evidence type="ECO:0000313" key="2">
    <source>
        <dbReference type="EMBL" id="KIJ37036.1"/>
    </source>
</evidence>
<gene>
    <name evidence="2" type="ORF">M422DRAFT_260417</name>
</gene>
<keyword evidence="1" id="KW-0812">Transmembrane</keyword>
<dbReference type="EMBL" id="KN837172">
    <property type="protein sequence ID" value="KIJ37036.1"/>
    <property type="molecule type" value="Genomic_DNA"/>
</dbReference>
<dbReference type="Proteomes" id="UP000054279">
    <property type="component" value="Unassembled WGS sequence"/>
</dbReference>
<protein>
    <submittedName>
        <fullName evidence="2">Uncharacterized protein</fullName>
    </submittedName>
</protein>